<sequence length="99" mass="10852">MQARARPPQEKHRVSGYGNDQTADADAEGTEDKHVRCGVPCADASDTRQHWRAAARKKRSGQMLVACDAAAWDPRARRQASSTANWAKGQKVLGQTPRP</sequence>
<accession>A0ABN9QW42</accession>
<dbReference type="EMBL" id="CAUYUJ010004047">
    <property type="protein sequence ID" value="CAK0807950.1"/>
    <property type="molecule type" value="Genomic_DNA"/>
</dbReference>
<name>A0ABN9QW42_9DINO</name>
<evidence type="ECO:0000256" key="1">
    <source>
        <dbReference type="SAM" id="MobiDB-lite"/>
    </source>
</evidence>
<reference evidence="2" key="1">
    <citation type="submission" date="2023-10" db="EMBL/GenBank/DDBJ databases">
        <authorList>
            <person name="Chen Y."/>
            <person name="Shah S."/>
            <person name="Dougan E. K."/>
            <person name="Thang M."/>
            <person name="Chan C."/>
        </authorList>
    </citation>
    <scope>NUCLEOTIDE SEQUENCE [LARGE SCALE GENOMIC DNA]</scope>
</reference>
<feature type="region of interest" description="Disordered" evidence="1">
    <location>
        <begin position="1"/>
        <end position="34"/>
    </location>
</feature>
<evidence type="ECO:0000313" key="2">
    <source>
        <dbReference type="EMBL" id="CAK0807950.1"/>
    </source>
</evidence>
<dbReference type="Proteomes" id="UP001189429">
    <property type="component" value="Unassembled WGS sequence"/>
</dbReference>
<protein>
    <submittedName>
        <fullName evidence="2">Uncharacterized protein</fullName>
    </submittedName>
</protein>
<feature type="region of interest" description="Disordered" evidence="1">
    <location>
        <begin position="76"/>
        <end position="99"/>
    </location>
</feature>
<gene>
    <name evidence="2" type="ORF">PCOR1329_LOCUS13674</name>
</gene>
<evidence type="ECO:0000313" key="3">
    <source>
        <dbReference type="Proteomes" id="UP001189429"/>
    </source>
</evidence>
<proteinExistence type="predicted"/>
<keyword evidence="3" id="KW-1185">Reference proteome</keyword>
<organism evidence="2 3">
    <name type="scientific">Prorocentrum cordatum</name>
    <dbReference type="NCBI Taxonomy" id="2364126"/>
    <lineage>
        <taxon>Eukaryota</taxon>
        <taxon>Sar</taxon>
        <taxon>Alveolata</taxon>
        <taxon>Dinophyceae</taxon>
        <taxon>Prorocentrales</taxon>
        <taxon>Prorocentraceae</taxon>
        <taxon>Prorocentrum</taxon>
    </lineage>
</organism>
<comment type="caution">
    <text evidence="2">The sequence shown here is derived from an EMBL/GenBank/DDBJ whole genome shotgun (WGS) entry which is preliminary data.</text>
</comment>